<keyword evidence="1" id="KW-0812">Transmembrane</keyword>
<evidence type="ECO:0000256" key="1">
    <source>
        <dbReference type="SAM" id="Phobius"/>
    </source>
</evidence>
<keyword evidence="3" id="KW-1185">Reference proteome</keyword>
<protein>
    <recommendedName>
        <fullName evidence="4">DUF4352 domain-containing protein</fullName>
    </recommendedName>
</protein>
<dbReference type="STRING" id="1036181.SAMN05421756_103332"/>
<sequence length="190" mass="20041">MRRRRDGTASRWSGGLRLAVVGGAAALVVAGVTGWYPYAQLSPHVPAVTLRPGAEAELAGVRYRLERFEVAPTLPAKDPKDPPAQGPPGSLLVLVVVSQTVLDRSVALDEHYCDATLTEDDGATVWQTDSDFTTLAARPASFGCAGTEESPLRYDVAHETGFSFVVPAAAAGHLSARMAVRDGPTVAFEP</sequence>
<keyword evidence="1" id="KW-0472">Membrane</keyword>
<feature type="transmembrane region" description="Helical" evidence="1">
    <location>
        <begin position="12"/>
        <end position="36"/>
    </location>
</feature>
<name>A0A1H9FNT9_9ACTN</name>
<dbReference type="Proteomes" id="UP000198504">
    <property type="component" value="Unassembled WGS sequence"/>
</dbReference>
<evidence type="ECO:0000313" key="3">
    <source>
        <dbReference type="Proteomes" id="UP000198504"/>
    </source>
</evidence>
<dbReference type="AlphaFoldDB" id="A0A1H9FNT9"/>
<gene>
    <name evidence="2" type="ORF">SAMN05421756_103332</name>
</gene>
<accession>A0A1H9FNT9</accession>
<dbReference type="RefSeq" id="WP_091179116.1">
    <property type="nucleotide sequence ID" value="NZ_FOFA01000003.1"/>
</dbReference>
<reference evidence="3" key="1">
    <citation type="submission" date="2016-10" db="EMBL/GenBank/DDBJ databases">
        <authorList>
            <person name="Varghese N."/>
            <person name="Submissions S."/>
        </authorList>
    </citation>
    <scope>NUCLEOTIDE SEQUENCE [LARGE SCALE GENOMIC DNA]</scope>
    <source>
        <strain evidence="3">CGMCC 4.6856</strain>
    </source>
</reference>
<proteinExistence type="predicted"/>
<dbReference type="EMBL" id="FOFA01000003">
    <property type="protein sequence ID" value="SEQ39554.1"/>
    <property type="molecule type" value="Genomic_DNA"/>
</dbReference>
<organism evidence="2 3">
    <name type="scientific">Microlunatus flavus</name>
    <dbReference type="NCBI Taxonomy" id="1036181"/>
    <lineage>
        <taxon>Bacteria</taxon>
        <taxon>Bacillati</taxon>
        <taxon>Actinomycetota</taxon>
        <taxon>Actinomycetes</taxon>
        <taxon>Propionibacteriales</taxon>
        <taxon>Propionibacteriaceae</taxon>
        <taxon>Microlunatus</taxon>
    </lineage>
</organism>
<keyword evidence="1" id="KW-1133">Transmembrane helix</keyword>
<evidence type="ECO:0000313" key="2">
    <source>
        <dbReference type="EMBL" id="SEQ39554.1"/>
    </source>
</evidence>
<evidence type="ECO:0008006" key="4">
    <source>
        <dbReference type="Google" id="ProtNLM"/>
    </source>
</evidence>